<sequence length="146" mass="15234">MHGLPCAALQHCFGSHGDITAEPAPSATAEPPGTCVDSLDPATVTAQPGLREQPGPGELHAPISVPDQGKALNRTNSNSNGHRGAGAEGDHAQPSFVCRRFSRYPENDSQEANPGAGRVLPHIPRPSIIIRPPKVGENGTELRSVT</sequence>
<protein>
    <submittedName>
        <fullName evidence="2">Uncharacterized protein</fullName>
    </submittedName>
</protein>
<evidence type="ECO:0000313" key="3">
    <source>
        <dbReference type="Proteomes" id="UP001046870"/>
    </source>
</evidence>
<feature type="compositionally biased region" description="Low complexity" evidence="1">
    <location>
        <begin position="23"/>
        <end position="32"/>
    </location>
</feature>
<dbReference type="OrthoDB" id="8944229at2759"/>
<accession>A0A9D3STX1</accession>
<feature type="region of interest" description="Disordered" evidence="1">
    <location>
        <begin position="23"/>
        <end position="146"/>
    </location>
</feature>
<evidence type="ECO:0000313" key="2">
    <source>
        <dbReference type="EMBL" id="KAG7454321.1"/>
    </source>
</evidence>
<keyword evidence="3" id="KW-1185">Reference proteome</keyword>
<dbReference type="AlphaFoldDB" id="A0A9D3STX1"/>
<name>A0A9D3STX1_MEGAT</name>
<gene>
    <name evidence="2" type="ORF">MATL_G00258470</name>
</gene>
<dbReference type="Proteomes" id="UP001046870">
    <property type="component" value="Chromosome 25"/>
</dbReference>
<evidence type="ECO:0000256" key="1">
    <source>
        <dbReference type="SAM" id="MobiDB-lite"/>
    </source>
</evidence>
<organism evidence="2 3">
    <name type="scientific">Megalops atlanticus</name>
    <name type="common">Tarpon</name>
    <name type="synonym">Clupea gigantea</name>
    <dbReference type="NCBI Taxonomy" id="7932"/>
    <lineage>
        <taxon>Eukaryota</taxon>
        <taxon>Metazoa</taxon>
        <taxon>Chordata</taxon>
        <taxon>Craniata</taxon>
        <taxon>Vertebrata</taxon>
        <taxon>Euteleostomi</taxon>
        <taxon>Actinopterygii</taxon>
        <taxon>Neopterygii</taxon>
        <taxon>Teleostei</taxon>
        <taxon>Elopiformes</taxon>
        <taxon>Megalopidae</taxon>
        <taxon>Megalops</taxon>
    </lineage>
</organism>
<proteinExistence type="predicted"/>
<reference evidence="2" key="1">
    <citation type="submission" date="2021-01" db="EMBL/GenBank/DDBJ databases">
        <authorList>
            <person name="Zahm M."/>
            <person name="Roques C."/>
            <person name="Cabau C."/>
            <person name="Klopp C."/>
            <person name="Donnadieu C."/>
            <person name="Jouanno E."/>
            <person name="Lampietro C."/>
            <person name="Louis A."/>
            <person name="Herpin A."/>
            <person name="Echchiki A."/>
            <person name="Berthelot C."/>
            <person name="Parey E."/>
            <person name="Roest-Crollius H."/>
            <person name="Braasch I."/>
            <person name="Postlethwait J."/>
            <person name="Bobe J."/>
            <person name="Montfort J."/>
            <person name="Bouchez O."/>
            <person name="Begum T."/>
            <person name="Mejri S."/>
            <person name="Adams A."/>
            <person name="Chen W.-J."/>
            <person name="Guiguen Y."/>
        </authorList>
    </citation>
    <scope>NUCLEOTIDE SEQUENCE</scope>
    <source>
        <strain evidence="2">YG-15Mar2019-1</strain>
        <tissue evidence="2">Brain</tissue>
    </source>
</reference>
<dbReference type="EMBL" id="JAFDVH010000025">
    <property type="protein sequence ID" value="KAG7454321.1"/>
    <property type="molecule type" value="Genomic_DNA"/>
</dbReference>
<comment type="caution">
    <text evidence="2">The sequence shown here is derived from an EMBL/GenBank/DDBJ whole genome shotgun (WGS) entry which is preliminary data.</text>
</comment>